<keyword evidence="11" id="KW-1185">Reference proteome</keyword>
<evidence type="ECO:0000256" key="5">
    <source>
        <dbReference type="ARBA" id="ARBA00023154"/>
    </source>
</evidence>
<evidence type="ECO:0000256" key="3">
    <source>
        <dbReference type="ARBA" id="ARBA00013080"/>
    </source>
</evidence>
<dbReference type="PROSITE" id="PS01326">
    <property type="entry name" value="DAP_EPIMERASE"/>
    <property type="match status" value="1"/>
</dbReference>
<dbReference type="InterPro" id="IPR018510">
    <property type="entry name" value="DAP_epimerase_AS"/>
</dbReference>
<evidence type="ECO:0000256" key="1">
    <source>
        <dbReference type="ARBA" id="ARBA00005196"/>
    </source>
</evidence>
<evidence type="ECO:0000256" key="2">
    <source>
        <dbReference type="ARBA" id="ARBA00010219"/>
    </source>
</evidence>
<proteinExistence type="inferred from homology"/>
<comment type="pathway">
    <text evidence="1">Amino-acid biosynthesis; L-lysine biosynthesis via DAP pathway; DL-2,6-diaminopimelate from LL-2,6-diaminopimelate: step 1/1.</text>
</comment>
<dbReference type="UniPathway" id="UPA00034">
    <property type="reaction ID" value="UER00025"/>
</dbReference>
<evidence type="ECO:0000256" key="6">
    <source>
        <dbReference type="ARBA" id="ARBA00023235"/>
    </source>
</evidence>
<dbReference type="Pfam" id="PF01678">
    <property type="entry name" value="DAP_epimerase"/>
    <property type="match status" value="1"/>
</dbReference>
<dbReference type="PANTHER" id="PTHR31689:SF0">
    <property type="entry name" value="DIAMINOPIMELATE EPIMERASE"/>
    <property type="match status" value="1"/>
</dbReference>
<comment type="similarity">
    <text evidence="2">Belongs to the diaminopimelate epimerase family.</text>
</comment>
<dbReference type="SUPFAM" id="SSF54506">
    <property type="entry name" value="Diaminopimelate epimerase-like"/>
    <property type="match status" value="1"/>
</dbReference>
<comment type="caution">
    <text evidence="10">The sequence shown here is derived from an EMBL/GenBank/DDBJ whole genome shotgun (WGS) entry which is preliminary data.</text>
</comment>
<keyword evidence="4" id="KW-0028">Amino-acid biosynthesis</keyword>
<protein>
    <recommendedName>
        <fullName evidence="3 8">Diaminopimelate epimerase</fullName>
        <ecNumber evidence="3 8">5.1.1.7</ecNumber>
    </recommendedName>
</protein>
<dbReference type="GO" id="GO:0008837">
    <property type="term" value="F:diaminopimelate epimerase activity"/>
    <property type="evidence" value="ECO:0007669"/>
    <property type="project" value="UniProtKB-UniRule"/>
</dbReference>
<gene>
    <name evidence="10" type="ORF">JCM17846_24150</name>
</gene>
<dbReference type="EMBL" id="BKCN01000013">
    <property type="protein sequence ID" value="GER04733.1"/>
    <property type="molecule type" value="Genomic_DNA"/>
</dbReference>
<comment type="catalytic activity">
    <reaction evidence="7">
        <text>(2S,6S)-2,6-diaminopimelate = meso-2,6-diaminopimelate</text>
        <dbReference type="Rhea" id="RHEA:15393"/>
        <dbReference type="ChEBI" id="CHEBI:57609"/>
        <dbReference type="ChEBI" id="CHEBI:57791"/>
        <dbReference type="EC" id="5.1.1.7"/>
    </reaction>
</comment>
<sequence>MMSQQKPDDRPFLKMHGLGNDFILFDARHSPLVLDPATVRALSDRHQGIGCDQLIILRPSDKADLFMEIRNADGSDVAACGNATRCVGQVLMDELGRDEAMIETRAGLLLARRAGDAVTVDMGQPGLSWRAIPLARDLDLDALPIIEGDLLPPSALSMGNPHLLFFNPAPEKWDENTPDVAEIAPGSSITPIFPKAPMSRLSPSSRLII</sequence>
<evidence type="ECO:0000256" key="8">
    <source>
        <dbReference type="NCBIfam" id="TIGR00652"/>
    </source>
</evidence>
<evidence type="ECO:0000256" key="4">
    <source>
        <dbReference type="ARBA" id="ARBA00022605"/>
    </source>
</evidence>
<dbReference type="Proteomes" id="UP000324996">
    <property type="component" value="Unassembled WGS sequence"/>
</dbReference>
<evidence type="ECO:0000313" key="10">
    <source>
        <dbReference type="EMBL" id="GER04733.1"/>
    </source>
</evidence>
<dbReference type="AlphaFoldDB" id="A0A5A7N8R0"/>
<dbReference type="EC" id="5.1.1.7" evidence="3 8"/>
<dbReference type="PANTHER" id="PTHR31689">
    <property type="entry name" value="DIAMINOPIMELATE EPIMERASE, CHLOROPLASTIC"/>
    <property type="match status" value="1"/>
</dbReference>
<keyword evidence="5" id="KW-0457">Lysine biosynthesis</keyword>
<organism evidence="10 11">
    <name type="scientific">Iodidimonas nitroreducens</name>
    <dbReference type="NCBI Taxonomy" id="1236968"/>
    <lineage>
        <taxon>Bacteria</taxon>
        <taxon>Pseudomonadati</taxon>
        <taxon>Pseudomonadota</taxon>
        <taxon>Alphaproteobacteria</taxon>
        <taxon>Iodidimonadales</taxon>
        <taxon>Iodidimonadaceae</taxon>
        <taxon>Iodidimonas</taxon>
    </lineage>
</organism>
<dbReference type="NCBIfam" id="TIGR00652">
    <property type="entry name" value="DapF"/>
    <property type="match status" value="1"/>
</dbReference>
<dbReference type="GO" id="GO:0009089">
    <property type="term" value="P:lysine biosynthetic process via diaminopimelate"/>
    <property type="evidence" value="ECO:0007669"/>
    <property type="project" value="UniProtKB-UniRule"/>
</dbReference>
<evidence type="ECO:0000256" key="7">
    <source>
        <dbReference type="ARBA" id="ARBA00051712"/>
    </source>
</evidence>
<accession>A0A5A7N8R0</accession>
<dbReference type="RefSeq" id="WP_313981583.1">
    <property type="nucleotide sequence ID" value="NZ_BKCN01000013.1"/>
</dbReference>
<dbReference type="Gene3D" id="3.10.310.10">
    <property type="entry name" value="Diaminopimelate Epimerase, Chain A, domain 1"/>
    <property type="match status" value="1"/>
</dbReference>
<dbReference type="GO" id="GO:0005829">
    <property type="term" value="C:cytosol"/>
    <property type="evidence" value="ECO:0007669"/>
    <property type="project" value="TreeGrafter"/>
</dbReference>
<dbReference type="InterPro" id="IPR001653">
    <property type="entry name" value="DAP_epimerase_DapF"/>
</dbReference>
<reference evidence="10 11" key="1">
    <citation type="submission" date="2019-09" db="EMBL/GenBank/DDBJ databases">
        <title>NBRP : Genome information of microbial organism related human and environment.</title>
        <authorList>
            <person name="Hattori M."/>
            <person name="Oshima K."/>
            <person name="Inaba H."/>
            <person name="Suda W."/>
            <person name="Sakamoto M."/>
            <person name="Iino T."/>
            <person name="Kitahara M."/>
            <person name="Oshida Y."/>
            <person name="Iida T."/>
            <person name="Kudo T."/>
            <person name="Itoh T."/>
            <person name="Ohkuma M."/>
        </authorList>
    </citation>
    <scope>NUCLEOTIDE SEQUENCE [LARGE SCALE GENOMIC DNA]</scope>
    <source>
        <strain evidence="10 11">Q-1</strain>
    </source>
</reference>
<keyword evidence="6" id="KW-0413">Isomerase</keyword>
<evidence type="ECO:0000313" key="11">
    <source>
        <dbReference type="Proteomes" id="UP000324996"/>
    </source>
</evidence>
<feature type="active site" evidence="9">
    <location>
        <position position="80"/>
    </location>
</feature>
<name>A0A5A7N8R0_9PROT</name>
<evidence type="ECO:0000256" key="9">
    <source>
        <dbReference type="PROSITE-ProRule" id="PRU10125"/>
    </source>
</evidence>